<dbReference type="AlphaFoldDB" id="A0A6G1Q6F8"/>
<dbReference type="GO" id="GO:0001817">
    <property type="term" value="P:regulation of cytokine production"/>
    <property type="evidence" value="ECO:0007669"/>
    <property type="project" value="TreeGrafter"/>
</dbReference>
<dbReference type="GO" id="GO:0009897">
    <property type="term" value="C:external side of plasma membrane"/>
    <property type="evidence" value="ECO:0007669"/>
    <property type="project" value="TreeGrafter"/>
</dbReference>
<evidence type="ECO:0000256" key="3">
    <source>
        <dbReference type="ARBA" id="ARBA00023136"/>
    </source>
</evidence>
<evidence type="ECO:0000259" key="9">
    <source>
        <dbReference type="PROSITE" id="PS50835"/>
    </source>
</evidence>
<dbReference type="GO" id="GO:0005102">
    <property type="term" value="F:signaling receptor binding"/>
    <property type="evidence" value="ECO:0007669"/>
    <property type="project" value="TreeGrafter"/>
</dbReference>
<dbReference type="SMART" id="SM00406">
    <property type="entry name" value="IGv"/>
    <property type="match status" value="2"/>
</dbReference>
<feature type="signal peptide" evidence="8">
    <location>
        <begin position="1"/>
        <end position="22"/>
    </location>
</feature>
<reference evidence="10 11" key="1">
    <citation type="submission" date="2019-02" db="EMBL/GenBank/DDBJ databases">
        <title>Opniocepnalus argus genome.</title>
        <authorList>
            <person name="Zhou C."/>
            <person name="Xiao S."/>
        </authorList>
    </citation>
    <scope>NUCLEOTIDE SEQUENCE [LARGE SCALE GENOMIC DNA]</scope>
    <source>
        <strain evidence="10">OARG1902GOOAL</strain>
        <tissue evidence="10">Muscle</tissue>
    </source>
</reference>
<evidence type="ECO:0000313" key="11">
    <source>
        <dbReference type="Proteomes" id="UP000503349"/>
    </source>
</evidence>
<accession>A0A6G1Q6F8</accession>
<dbReference type="InterPro" id="IPR013106">
    <property type="entry name" value="Ig_V-set"/>
</dbReference>
<dbReference type="Proteomes" id="UP000503349">
    <property type="component" value="Chromosome 13"/>
</dbReference>
<name>A0A6G1Q6F8_CHAAH</name>
<dbReference type="PANTHER" id="PTHR24100:SF151">
    <property type="entry name" value="ICOS LIGAND"/>
    <property type="match status" value="1"/>
</dbReference>
<evidence type="ECO:0000256" key="1">
    <source>
        <dbReference type="ARBA" id="ARBA00004370"/>
    </source>
</evidence>
<keyword evidence="6" id="KW-0393">Immunoglobulin domain</keyword>
<evidence type="ECO:0000256" key="7">
    <source>
        <dbReference type="SAM" id="Phobius"/>
    </source>
</evidence>
<feature type="domain" description="Ig-like" evidence="9">
    <location>
        <begin position="129"/>
        <end position="249"/>
    </location>
</feature>
<dbReference type="InterPro" id="IPR013783">
    <property type="entry name" value="Ig-like_fold"/>
</dbReference>
<evidence type="ECO:0000256" key="5">
    <source>
        <dbReference type="ARBA" id="ARBA00023180"/>
    </source>
</evidence>
<dbReference type="PANTHER" id="PTHR24100">
    <property type="entry name" value="BUTYROPHILIN"/>
    <property type="match status" value="1"/>
</dbReference>
<dbReference type="InterPro" id="IPR036179">
    <property type="entry name" value="Ig-like_dom_sf"/>
</dbReference>
<reference evidence="11" key="2">
    <citation type="submission" date="2019-02" db="EMBL/GenBank/DDBJ databases">
        <title>Opniocepnalus argus Var Kimnra genome.</title>
        <authorList>
            <person name="Zhou C."/>
            <person name="Xiao S."/>
        </authorList>
    </citation>
    <scope>NUCLEOTIDE SEQUENCE [LARGE SCALE GENOMIC DNA]</scope>
</reference>
<evidence type="ECO:0000256" key="4">
    <source>
        <dbReference type="ARBA" id="ARBA00023157"/>
    </source>
</evidence>
<dbReference type="InterPro" id="IPR007110">
    <property type="entry name" value="Ig-like_dom"/>
</dbReference>
<keyword evidence="5" id="KW-0325">Glycoprotein</keyword>
<dbReference type="PROSITE" id="PS50835">
    <property type="entry name" value="IG_LIKE"/>
    <property type="match status" value="2"/>
</dbReference>
<dbReference type="Gene3D" id="2.60.40.10">
    <property type="entry name" value="Immunoglobulins"/>
    <property type="match status" value="2"/>
</dbReference>
<keyword evidence="2 8" id="KW-0732">Signal</keyword>
<dbReference type="SUPFAM" id="SSF48726">
    <property type="entry name" value="Immunoglobulin"/>
    <property type="match status" value="2"/>
</dbReference>
<proteinExistence type="predicted"/>
<keyword evidence="7" id="KW-1133">Transmembrane helix</keyword>
<dbReference type="GO" id="GO:1903037">
    <property type="term" value="P:regulation of leukocyte cell-cell adhesion"/>
    <property type="evidence" value="ECO:0007669"/>
    <property type="project" value="UniProtKB-ARBA"/>
</dbReference>
<dbReference type="GO" id="GO:0050863">
    <property type="term" value="P:regulation of T cell activation"/>
    <property type="evidence" value="ECO:0007669"/>
    <property type="project" value="UniProtKB-ARBA"/>
</dbReference>
<dbReference type="EMBL" id="CM015724">
    <property type="protein sequence ID" value="KAF3698220.1"/>
    <property type="molecule type" value="Genomic_DNA"/>
</dbReference>
<dbReference type="Pfam" id="PF07686">
    <property type="entry name" value="V-set"/>
    <property type="match status" value="2"/>
</dbReference>
<dbReference type="GO" id="GO:0050852">
    <property type="term" value="P:T cell receptor signaling pathway"/>
    <property type="evidence" value="ECO:0007669"/>
    <property type="project" value="TreeGrafter"/>
</dbReference>
<keyword evidence="7" id="KW-0812">Transmembrane</keyword>
<feature type="transmembrane region" description="Helical" evidence="7">
    <location>
        <begin position="268"/>
        <end position="288"/>
    </location>
</feature>
<organism evidence="10 11">
    <name type="scientific">Channa argus</name>
    <name type="common">Northern snakehead</name>
    <name type="synonym">Ophicephalus argus</name>
    <dbReference type="NCBI Taxonomy" id="215402"/>
    <lineage>
        <taxon>Eukaryota</taxon>
        <taxon>Metazoa</taxon>
        <taxon>Chordata</taxon>
        <taxon>Craniata</taxon>
        <taxon>Vertebrata</taxon>
        <taxon>Euteleostomi</taxon>
        <taxon>Actinopterygii</taxon>
        <taxon>Neopterygii</taxon>
        <taxon>Teleostei</taxon>
        <taxon>Neoteleostei</taxon>
        <taxon>Acanthomorphata</taxon>
        <taxon>Anabantaria</taxon>
        <taxon>Anabantiformes</taxon>
        <taxon>Channoidei</taxon>
        <taxon>Channidae</taxon>
        <taxon>Channa</taxon>
    </lineage>
</organism>
<evidence type="ECO:0000256" key="8">
    <source>
        <dbReference type="SAM" id="SignalP"/>
    </source>
</evidence>
<keyword evidence="11" id="KW-1185">Reference proteome</keyword>
<feature type="chain" id="PRO_5026316200" evidence="8">
    <location>
        <begin position="23"/>
        <end position="311"/>
    </location>
</feature>
<keyword evidence="3 7" id="KW-0472">Membrane</keyword>
<sequence>MASLTSVSSVAFFISLWIFVRTFDEFEDITAYPGDTVTLPCRAPNSTNITAVEWIRPDLKPEYVFVYQDQHFNTSNQHPSFKNRVELKDSEMKDGNVSLILKNVGSADLGMYKCYIAMDNLSWSSLVNLYVHAVPINITAEAGETITLPCKWPSIMPLFGVKVIRPDLDPNVVFFYSEFVLWFLLLDDDYPNTQHISYNNRVELKDSEMTDGEATLILKHVTINDSGTYECYVYDITLIPVPRNPALISIINLDVHSLANPDSSMLRIILHLVVFCPYFISTLLMVSLCPCRATERNPPAFMMTSPTREDD</sequence>
<protein>
    <submittedName>
        <fullName evidence="10">CD226 antigen Platelet and T-cell activation antigen 1</fullName>
    </submittedName>
</protein>
<dbReference type="FunFam" id="2.60.40.10:FF:000142">
    <property type="entry name" value="V-set domain-containing T-cell activation inhibitor 1"/>
    <property type="match status" value="1"/>
</dbReference>
<keyword evidence="4" id="KW-1015">Disulfide bond</keyword>
<evidence type="ECO:0000256" key="2">
    <source>
        <dbReference type="ARBA" id="ARBA00022729"/>
    </source>
</evidence>
<evidence type="ECO:0000313" key="10">
    <source>
        <dbReference type="EMBL" id="KAF3698220.1"/>
    </source>
</evidence>
<gene>
    <name evidence="10" type="ORF">EXN66_Car013901</name>
</gene>
<evidence type="ECO:0000256" key="6">
    <source>
        <dbReference type="ARBA" id="ARBA00023319"/>
    </source>
</evidence>
<comment type="subcellular location">
    <subcellularLocation>
        <location evidence="1">Membrane</location>
    </subcellularLocation>
</comment>
<dbReference type="SMART" id="SM00409">
    <property type="entry name" value="IG"/>
    <property type="match status" value="2"/>
</dbReference>
<feature type="domain" description="Ig-like" evidence="9">
    <location>
        <begin position="34"/>
        <end position="124"/>
    </location>
</feature>
<dbReference type="InterPro" id="IPR003599">
    <property type="entry name" value="Ig_sub"/>
</dbReference>
<dbReference type="InterPro" id="IPR050504">
    <property type="entry name" value="IgSF_BTN/MOG"/>
</dbReference>